<evidence type="ECO:0000313" key="2">
    <source>
        <dbReference type="EMBL" id="MFB9520949.1"/>
    </source>
</evidence>
<feature type="compositionally biased region" description="Low complexity" evidence="1">
    <location>
        <begin position="16"/>
        <end position="28"/>
    </location>
</feature>
<gene>
    <name evidence="2" type="ORF">ACFFTU_13395</name>
</gene>
<dbReference type="Proteomes" id="UP001589718">
    <property type="component" value="Unassembled WGS sequence"/>
</dbReference>
<name>A0ABV5PCV6_STRCM</name>
<sequence>MSPATEGGRGGPHAPPTTAATDDLTGPGLAPSRVVDEGRHALILHTQTYARLCERLGGRFVHHVPQPPNPTRSQGILGRTTVAIEMAGFSVDRDLWIPAEDRTFVMAADCQHSETNCTDCNCSEVSCESTQN</sequence>
<reference evidence="2 3" key="1">
    <citation type="submission" date="2024-09" db="EMBL/GenBank/DDBJ databases">
        <authorList>
            <person name="Sun Q."/>
            <person name="Mori K."/>
        </authorList>
    </citation>
    <scope>NUCLEOTIDE SEQUENCE [LARGE SCALE GENOMIC DNA]</scope>
    <source>
        <strain evidence="2 3">JCM 4362</strain>
    </source>
</reference>
<proteinExistence type="predicted"/>
<dbReference type="EMBL" id="JBHMCR010000006">
    <property type="protein sequence ID" value="MFB9520949.1"/>
    <property type="molecule type" value="Genomic_DNA"/>
</dbReference>
<protein>
    <submittedName>
        <fullName evidence="2">Uncharacterized protein</fullName>
    </submittedName>
</protein>
<comment type="caution">
    <text evidence="2">The sequence shown here is derived from an EMBL/GenBank/DDBJ whole genome shotgun (WGS) entry which is preliminary data.</text>
</comment>
<accession>A0ABV5PCV6</accession>
<dbReference type="RefSeq" id="WP_345223273.1">
    <property type="nucleotide sequence ID" value="NZ_BAAAXE010000013.1"/>
</dbReference>
<evidence type="ECO:0000256" key="1">
    <source>
        <dbReference type="SAM" id="MobiDB-lite"/>
    </source>
</evidence>
<keyword evidence="3" id="KW-1185">Reference proteome</keyword>
<organism evidence="2 3">
    <name type="scientific">Streptomyces cremeus</name>
    <dbReference type="NCBI Taxonomy" id="66881"/>
    <lineage>
        <taxon>Bacteria</taxon>
        <taxon>Bacillati</taxon>
        <taxon>Actinomycetota</taxon>
        <taxon>Actinomycetes</taxon>
        <taxon>Kitasatosporales</taxon>
        <taxon>Streptomycetaceae</taxon>
        <taxon>Streptomyces</taxon>
    </lineage>
</organism>
<feature type="region of interest" description="Disordered" evidence="1">
    <location>
        <begin position="1"/>
        <end position="30"/>
    </location>
</feature>
<evidence type="ECO:0000313" key="3">
    <source>
        <dbReference type="Proteomes" id="UP001589718"/>
    </source>
</evidence>